<dbReference type="RefSeq" id="WP_305005633.1">
    <property type="nucleotide sequence ID" value="NZ_JAUQSY010000003.1"/>
</dbReference>
<name>A0ABT9B7R6_9BACT</name>
<dbReference type="EMBL" id="JAUQSY010000003">
    <property type="protein sequence ID" value="MDO7874320.1"/>
    <property type="molecule type" value="Genomic_DNA"/>
</dbReference>
<keyword evidence="2" id="KW-1185">Reference proteome</keyword>
<evidence type="ECO:0000313" key="1">
    <source>
        <dbReference type="EMBL" id="MDO7874320.1"/>
    </source>
</evidence>
<comment type="caution">
    <text evidence="1">The sequence shown here is derived from an EMBL/GenBank/DDBJ whole genome shotgun (WGS) entry which is preliminary data.</text>
</comment>
<evidence type="ECO:0008006" key="3">
    <source>
        <dbReference type="Google" id="ProtNLM"/>
    </source>
</evidence>
<proteinExistence type="predicted"/>
<sequence length="162" mass="17615">MATTSRPLPKDQPKDIRGLYDALKQIAAQHVAFADFGCGESVNYTSSTRNYPLLYLELPFSISVAGDQGKGYLETYDVTVAVADRTPSDTTELDLINALSRVKQLLVHVHTLLDAQVKCSPLSILTYQEAGSDRMVVARGQFTATMYRADAPQDAAKSATLA</sequence>
<accession>A0ABT9B7R6</accession>
<gene>
    <name evidence="1" type="ORF">Q5H93_06215</name>
</gene>
<organism evidence="1 2">
    <name type="scientific">Hymenobacter aranciens</name>
    <dbReference type="NCBI Taxonomy" id="3063996"/>
    <lineage>
        <taxon>Bacteria</taxon>
        <taxon>Pseudomonadati</taxon>
        <taxon>Bacteroidota</taxon>
        <taxon>Cytophagia</taxon>
        <taxon>Cytophagales</taxon>
        <taxon>Hymenobacteraceae</taxon>
        <taxon>Hymenobacter</taxon>
    </lineage>
</organism>
<evidence type="ECO:0000313" key="2">
    <source>
        <dbReference type="Proteomes" id="UP001176429"/>
    </source>
</evidence>
<protein>
    <recommendedName>
        <fullName evidence="3">DUF3168 domain-containing protein</fullName>
    </recommendedName>
</protein>
<reference evidence="1" key="1">
    <citation type="submission" date="2023-07" db="EMBL/GenBank/DDBJ databases">
        <authorList>
            <person name="Kim M.K."/>
        </authorList>
    </citation>
    <scope>NUCLEOTIDE SEQUENCE</scope>
    <source>
        <strain evidence="1">ASUV-10-1</strain>
    </source>
</reference>
<dbReference type="Proteomes" id="UP001176429">
    <property type="component" value="Unassembled WGS sequence"/>
</dbReference>